<dbReference type="RefSeq" id="WP_135577802.1">
    <property type="nucleotide sequence ID" value="NZ_RQGA01000005.1"/>
</dbReference>
<proteinExistence type="predicted"/>
<organism evidence="2 3">
    <name type="scientific">Leptospira perdikensis</name>
    <dbReference type="NCBI Taxonomy" id="2484948"/>
    <lineage>
        <taxon>Bacteria</taxon>
        <taxon>Pseudomonadati</taxon>
        <taxon>Spirochaetota</taxon>
        <taxon>Spirochaetia</taxon>
        <taxon>Leptospirales</taxon>
        <taxon>Leptospiraceae</taxon>
        <taxon>Leptospira</taxon>
    </lineage>
</organism>
<dbReference type="Proteomes" id="UP000298125">
    <property type="component" value="Unassembled WGS sequence"/>
</dbReference>
<feature type="domain" description="NAD glycohydrolase translocation F5/8 type C" evidence="1">
    <location>
        <begin position="42"/>
        <end position="225"/>
    </location>
</feature>
<dbReference type="InterPro" id="IPR057561">
    <property type="entry name" value="NADase_transloc"/>
</dbReference>
<accession>A0A4R9JH05</accession>
<name>A0A4R9JH05_9LEPT</name>
<gene>
    <name evidence="2" type="ORF">EHQ49_07050</name>
</gene>
<reference evidence="2" key="1">
    <citation type="journal article" date="2019" name="PLoS Negl. Trop. Dis.">
        <title>Revisiting the worldwide diversity of Leptospira species in the environment.</title>
        <authorList>
            <person name="Vincent A.T."/>
            <person name="Schiettekatte O."/>
            <person name="Bourhy P."/>
            <person name="Veyrier F.J."/>
            <person name="Picardeau M."/>
        </authorList>
    </citation>
    <scope>NUCLEOTIDE SEQUENCE [LARGE SCALE GENOMIC DNA]</scope>
    <source>
        <strain evidence="2">201702692</strain>
    </source>
</reference>
<dbReference type="NCBIfam" id="NF047619">
    <property type="entry name" value="NADase_discoid"/>
    <property type="match status" value="1"/>
</dbReference>
<sequence length="240" mass="27750">MRQKKIYFFIILFMVAPLETRDREFENIYFRVNLGNDKPMAVASSYLKEPGKRNDLYHARNLVDGSLTSSWCTSKKKGIGETLYIPFYKTFNHSFINSKNKKHVITIRISNGYGGNPELFQKNNRAKKMSLEIYQLAYTDTVDINDETFPNYPRIIMEGPILNSKHEIEFEDNPSSCDIDIPIELSMPQGEIAKFAWPDLFLKFTILEIYPGSKYDDLCIAEMAVYGESIRLPPPLHPAR</sequence>
<keyword evidence="3" id="KW-1185">Reference proteome</keyword>
<comment type="caution">
    <text evidence="2">The sequence shown here is derived from an EMBL/GenBank/DDBJ whole genome shotgun (WGS) entry which is preliminary data.</text>
</comment>
<evidence type="ECO:0000313" key="3">
    <source>
        <dbReference type="Proteomes" id="UP000298125"/>
    </source>
</evidence>
<dbReference type="EMBL" id="RQGA01000005">
    <property type="protein sequence ID" value="TGL42484.1"/>
    <property type="molecule type" value="Genomic_DNA"/>
</dbReference>
<evidence type="ECO:0000259" key="1">
    <source>
        <dbReference type="Pfam" id="PF25302"/>
    </source>
</evidence>
<dbReference type="OrthoDB" id="85718at2"/>
<evidence type="ECO:0000313" key="2">
    <source>
        <dbReference type="EMBL" id="TGL42484.1"/>
    </source>
</evidence>
<dbReference type="Pfam" id="PF25302">
    <property type="entry name" value="NADase_transloc"/>
    <property type="match status" value="1"/>
</dbReference>
<dbReference type="AlphaFoldDB" id="A0A4R9JH05"/>
<protein>
    <recommendedName>
        <fullName evidence="1">NAD glycohydrolase translocation F5/8 type C domain-containing protein</fullName>
    </recommendedName>
</protein>